<reference evidence="3" key="1">
    <citation type="journal article" date="2015" name="PLoS Genet.">
        <title>Genome Sequence and Transcriptome Analyses of Chrysochromulina tobin: Metabolic Tools for Enhanced Algal Fitness in the Prominent Order Prymnesiales (Haptophyceae).</title>
        <authorList>
            <person name="Hovde B.T."/>
            <person name="Deodato C.R."/>
            <person name="Hunsperger H.M."/>
            <person name="Ryken S.A."/>
            <person name="Yost W."/>
            <person name="Jha R.K."/>
            <person name="Patterson J."/>
            <person name="Monnat R.J. Jr."/>
            <person name="Barlow S.B."/>
            <person name="Starkenburg S.R."/>
            <person name="Cattolico R.A."/>
        </authorList>
    </citation>
    <scope>NUCLEOTIDE SEQUENCE</scope>
    <source>
        <strain evidence="3">CCMP291</strain>
    </source>
</reference>
<feature type="transmembrane region" description="Helical" evidence="1">
    <location>
        <begin position="165"/>
        <end position="183"/>
    </location>
</feature>
<proteinExistence type="predicted"/>
<dbReference type="EMBL" id="JWZX01002583">
    <property type="protein sequence ID" value="KOO28329.1"/>
    <property type="molecule type" value="Genomic_DNA"/>
</dbReference>
<name>A0A0M0JP05_9EUKA</name>
<keyword evidence="1" id="KW-0472">Membrane</keyword>
<organism evidence="2 3">
    <name type="scientific">Chrysochromulina tobinii</name>
    <dbReference type="NCBI Taxonomy" id="1460289"/>
    <lineage>
        <taxon>Eukaryota</taxon>
        <taxon>Haptista</taxon>
        <taxon>Haptophyta</taxon>
        <taxon>Prymnesiophyceae</taxon>
        <taxon>Prymnesiales</taxon>
        <taxon>Chrysochromulinaceae</taxon>
        <taxon>Chrysochromulina</taxon>
    </lineage>
</organism>
<feature type="transmembrane region" description="Helical" evidence="1">
    <location>
        <begin position="33"/>
        <end position="53"/>
    </location>
</feature>
<feature type="transmembrane region" description="Helical" evidence="1">
    <location>
        <begin position="65"/>
        <end position="90"/>
    </location>
</feature>
<feature type="transmembrane region" description="Helical" evidence="1">
    <location>
        <begin position="257"/>
        <end position="277"/>
    </location>
</feature>
<evidence type="ECO:0000313" key="2">
    <source>
        <dbReference type="EMBL" id="KOO28329.1"/>
    </source>
</evidence>
<keyword evidence="1" id="KW-0812">Transmembrane</keyword>
<comment type="caution">
    <text evidence="2">The sequence shown here is derived from an EMBL/GenBank/DDBJ whole genome shotgun (WGS) entry which is preliminary data.</text>
</comment>
<evidence type="ECO:0000256" key="1">
    <source>
        <dbReference type="SAM" id="Phobius"/>
    </source>
</evidence>
<evidence type="ECO:0000313" key="3">
    <source>
        <dbReference type="Proteomes" id="UP000037460"/>
    </source>
</evidence>
<keyword evidence="3" id="KW-1185">Reference proteome</keyword>
<gene>
    <name evidence="2" type="ORF">Ctob_011425</name>
</gene>
<dbReference type="Proteomes" id="UP000037460">
    <property type="component" value="Unassembled WGS sequence"/>
</dbReference>
<protein>
    <submittedName>
        <fullName evidence="2">Uncharacterized protein</fullName>
    </submittedName>
</protein>
<sequence length="373" mass="40061">MLNENVRLAICIGLMKQPSSTDGAISYHCSQSIIGSFSYVCGIMAIALPAFWVENKRGGEPYPQWADLCFLGLYFVGQTGAFAFPLIASWYGPTSILLPVYQASMLLWNLLFMSAFGMQAFKKNQKVGTEVIVVATVMLIDAGPMPSKAQDAAAFASFGNSTHTVIWMGVLAGLWLWSTYGMLRDTCCGAEYSNTVLMSIYVAAQGIGTSSTTSLGKLLSLAEGSSFMLVGVLYGLTGATNTYSSVIAAKKLNQADFIPFAAVASLLLNQVSGLLLWEDWRTIKLWVSYIGIHILIVLGIYDLSSAGADVIDYAAQARRSMSGRFTLPETESRREDARLTAKTRWFVALSAASNGSKASAPAPASASAREAML</sequence>
<feature type="transmembrane region" description="Helical" evidence="1">
    <location>
        <begin position="283"/>
        <end position="301"/>
    </location>
</feature>
<accession>A0A0M0JP05</accession>
<keyword evidence="1" id="KW-1133">Transmembrane helix</keyword>
<dbReference type="AlphaFoldDB" id="A0A0M0JP05"/>
<feature type="transmembrane region" description="Helical" evidence="1">
    <location>
        <begin position="96"/>
        <end position="115"/>
    </location>
</feature>
<dbReference type="OrthoDB" id="54285at2759"/>